<proteinExistence type="inferred from homology"/>
<comment type="subcellular location">
    <subcellularLocation>
        <location evidence="7 8">Cytoplasm</location>
    </subcellularLocation>
</comment>
<evidence type="ECO:0000256" key="6">
    <source>
        <dbReference type="ARBA" id="ARBA00024536"/>
    </source>
</evidence>
<dbReference type="CDD" id="cd03411">
    <property type="entry name" value="Ferrochelatase_N"/>
    <property type="match status" value="1"/>
</dbReference>
<dbReference type="UniPathway" id="UPA00252">
    <property type="reaction ID" value="UER00325"/>
</dbReference>
<evidence type="ECO:0000256" key="1">
    <source>
        <dbReference type="ARBA" id="ARBA00007718"/>
    </source>
</evidence>
<dbReference type="InterPro" id="IPR019772">
    <property type="entry name" value="Ferrochelatase_AS"/>
</dbReference>
<evidence type="ECO:0000256" key="8">
    <source>
        <dbReference type="RuleBase" id="RU000607"/>
    </source>
</evidence>
<reference evidence="9 10" key="1">
    <citation type="submission" date="2014-12" db="EMBL/GenBank/DDBJ databases">
        <title>Whole genome sequence of Candidatus Rickettsia asemboensis strain NMRCii isolated from cat fleas in west Kenya.</title>
        <authorList>
            <person name="Jima D."/>
            <person name="Luce-Fedrow A."/>
            <person name="Yang Y."/>
            <person name="Maina A.N."/>
            <person name="Snesrud E.C."/>
            <person name="Jarman R.G."/>
            <person name="Richards A.L."/>
            <person name="Hang J."/>
        </authorList>
    </citation>
    <scope>NUCLEOTIDE SEQUENCE [LARGE SCALE GENOMIC DNA]</scope>
    <source>
        <strain evidence="9 10">NMRCii</strain>
    </source>
</reference>
<keyword evidence="7" id="KW-0479">Metal-binding</keyword>
<evidence type="ECO:0000256" key="4">
    <source>
        <dbReference type="ARBA" id="ARBA00023239"/>
    </source>
</evidence>
<dbReference type="GO" id="GO:0004325">
    <property type="term" value="F:ferrochelatase activity"/>
    <property type="evidence" value="ECO:0007669"/>
    <property type="project" value="UniProtKB-UniRule"/>
</dbReference>
<dbReference type="RefSeq" id="WP_041078942.1">
    <property type="nucleotide sequence ID" value="NZ_JWSW01000036.1"/>
</dbReference>
<dbReference type="InterPro" id="IPR033644">
    <property type="entry name" value="Ferrochelatase_C"/>
</dbReference>
<protein>
    <recommendedName>
        <fullName evidence="7 8">Ferrochelatase</fullName>
        <ecNumber evidence="7 8">4.98.1.1</ecNumber>
    </recommendedName>
    <alternativeName>
        <fullName evidence="7">Heme synthase</fullName>
    </alternativeName>
    <alternativeName>
        <fullName evidence="7">Protoheme ferro-lyase</fullName>
    </alternativeName>
</protein>
<dbReference type="CDD" id="cd00419">
    <property type="entry name" value="Ferrochelatase_C"/>
    <property type="match status" value="1"/>
</dbReference>
<comment type="pathway">
    <text evidence="7 8">Porphyrin-containing compound metabolism; protoheme biosynthesis; protoheme from protoporphyrin-IX: step 1/1.</text>
</comment>
<keyword evidence="7 8" id="KW-0963">Cytoplasm</keyword>
<keyword evidence="3 7" id="KW-0350">Heme biosynthesis</keyword>
<feature type="binding site" evidence="7">
    <location>
        <position position="194"/>
    </location>
    <ligand>
        <name>Fe(2+)</name>
        <dbReference type="ChEBI" id="CHEBI:29033"/>
    </ligand>
</feature>
<evidence type="ECO:0000256" key="2">
    <source>
        <dbReference type="ARBA" id="ARBA00023004"/>
    </source>
</evidence>
<dbReference type="Proteomes" id="UP000031952">
    <property type="component" value="Unassembled WGS sequence"/>
</dbReference>
<comment type="function">
    <text evidence="7 8">Catalyzes the ferrous insertion into protoporphyrin IX.</text>
</comment>
<dbReference type="AlphaFoldDB" id="A0A0C2R8S7"/>
<dbReference type="PROSITE" id="PS00534">
    <property type="entry name" value="FERROCHELATASE"/>
    <property type="match status" value="1"/>
</dbReference>
<dbReference type="GO" id="GO:0005737">
    <property type="term" value="C:cytoplasm"/>
    <property type="evidence" value="ECO:0007669"/>
    <property type="project" value="UniProtKB-SubCell"/>
</dbReference>
<dbReference type="NCBIfam" id="TIGR00109">
    <property type="entry name" value="hemH"/>
    <property type="match status" value="1"/>
</dbReference>
<accession>A0A0C2R8S7</accession>
<name>A0A0C2R8S7_9RICK</name>
<evidence type="ECO:0000256" key="3">
    <source>
        <dbReference type="ARBA" id="ARBA00023133"/>
    </source>
</evidence>
<keyword evidence="5 7" id="KW-0627">Porphyrin biosynthesis</keyword>
<keyword evidence="10" id="KW-1185">Reference proteome</keyword>
<evidence type="ECO:0000256" key="7">
    <source>
        <dbReference type="HAMAP-Rule" id="MF_00323"/>
    </source>
</evidence>
<keyword evidence="4 7" id="KW-0456">Lyase</keyword>
<dbReference type="InterPro" id="IPR033659">
    <property type="entry name" value="Ferrochelatase_N"/>
</dbReference>
<dbReference type="PANTHER" id="PTHR11108">
    <property type="entry name" value="FERROCHELATASE"/>
    <property type="match status" value="1"/>
</dbReference>
<sequence length="348" mass="40197">MLSYMKKRIAIVLFNLGGPKNLESVKPFLFNLFYDKAIINLPNPLRYIIAKIISITRERKSQKIYSLIGDKSFLLQETEEQKLALTEKLKKLIKEDFAIFINMRYSAPFAREVINQIKKYNPSEIILLPLYPQFSSTTTGSSVKNFLQNFDIDIPIKTICCYPLEEDFIKSHVSLIKEKLYDDDKNFRILFSAHGLPEKIVKAGDPYSFQIKETVKAIVKELNIKDLDYKITYQSRVGPVEWLKPNTEDEIELAGKLKKDIIIVPISFVSEHVETLVELDIEYKLIADKYEIQYIRIPTLGTNKIFINSLTNILLQFINKVDTNLVTSSSSTRICPNEFTKCLCKLTN</sequence>
<organism evidence="9 10">
    <name type="scientific">Rickettsia asembonensis</name>
    <dbReference type="NCBI Taxonomy" id="1068590"/>
    <lineage>
        <taxon>Bacteria</taxon>
        <taxon>Pseudomonadati</taxon>
        <taxon>Pseudomonadota</taxon>
        <taxon>Alphaproteobacteria</taxon>
        <taxon>Rickettsiales</taxon>
        <taxon>Rickettsiaceae</taxon>
        <taxon>Rickettsieae</taxon>
        <taxon>Rickettsia</taxon>
        <taxon>spotted fever group</taxon>
    </lineage>
</organism>
<dbReference type="Gene3D" id="3.40.50.1400">
    <property type="match status" value="2"/>
</dbReference>
<dbReference type="GO" id="GO:0006783">
    <property type="term" value="P:heme biosynthetic process"/>
    <property type="evidence" value="ECO:0007669"/>
    <property type="project" value="UniProtKB-UniRule"/>
</dbReference>
<dbReference type="GO" id="GO:0046872">
    <property type="term" value="F:metal ion binding"/>
    <property type="evidence" value="ECO:0007669"/>
    <property type="project" value="UniProtKB-KW"/>
</dbReference>
<dbReference type="InterPro" id="IPR001015">
    <property type="entry name" value="Ferrochelatase"/>
</dbReference>
<evidence type="ECO:0000256" key="5">
    <source>
        <dbReference type="ARBA" id="ARBA00023244"/>
    </source>
</evidence>
<comment type="catalytic activity">
    <reaction evidence="6">
        <text>Fe-coproporphyrin III + 2 H(+) = coproporphyrin III + Fe(2+)</text>
        <dbReference type="Rhea" id="RHEA:49572"/>
        <dbReference type="ChEBI" id="CHEBI:15378"/>
        <dbReference type="ChEBI" id="CHEBI:29033"/>
        <dbReference type="ChEBI" id="CHEBI:68438"/>
        <dbReference type="ChEBI" id="CHEBI:131725"/>
        <dbReference type="EC" id="4.99.1.9"/>
    </reaction>
    <physiologicalReaction direction="right-to-left" evidence="6">
        <dbReference type="Rhea" id="RHEA:49574"/>
    </physiologicalReaction>
</comment>
<keyword evidence="2 7" id="KW-0408">Iron</keyword>
<comment type="similarity">
    <text evidence="1 7 8">Belongs to the ferrochelatase family.</text>
</comment>
<dbReference type="HAMAP" id="MF_00323">
    <property type="entry name" value="Ferrochelatase"/>
    <property type="match status" value="1"/>
</dbReference>
<evidence type="ECO:0000313" key="9">
    <source>
        <dbReference type="EMBL" id="KIJ88613.1"/>
    </source>
</evidence>
<dbReference type="EC" id="4.98.1.1" evidence="7 8"/>
<dbReference type="SUPFAM" id="SSF53800">
    <property type="entry name" value="Chelatase"/>
    <property type="match status" value="1"/>
</dbReference>
<dbReference type="PANTHER" id="PTHR11108:SF1">
    <property type="entry name" value="FERROCHELATASE, MITOCHONDRIAL"/>
    <property type="match status" value="1"/>
</dbReference>
<feature type="binding site" evidence="7">
    <location>
        <position position="274"/>
    </location>
    <ligand>
        <name>Fe(2+)</name>
        <dbReference type="ChEBI" id="CHEBI:29033"/>
    </ligand>
</feature>
<gene>
    <name evidence="7" type="primary">hemH</name>
    <name evidence="9" type="ORF">SB78_04595</name>
</gene>
<dbReference type="Pfam" id="PF00762">
    <property type="entry name" value="Ferrochelatase"/>
    <property type="match status" value="1"/>
</dbReference>
<comment type="caution">
    <text evidence="9">The sequence shown here is derived from an EMBL/GenBank/DDBJ whole genome shotgun (WGS) entry which is preliminary data.</text>
</comment>
<evidence type="ECO:0000313" key="10">
    <source>
        <dbReference type="Proteomes" id="UP000031952"/>
    </source>
</evidence>
<dbReference type="EMBL" id="JWSW01000036">
    <property type="protein sequence ID" value="KIJ88613.1"/>
    <property type="molecule type" value="Genomic_DNA"/>
</dbReference>
<comment type="catalytic activity">
    <reaction evidence="7 8">
        <text>heme b + 2 H(+) = protoporphyrin IX + Fe(2+)</text>
        <dbReference type="Rhea" id="RHEA:22584"/>
        <dbReference type="ChEBI" id="CHEBI:15378"/>
        <dbReference type="ChEBI" id="CHEBI:29033"/>
        <dbReference type="ChEBI" id="CHEBI:57306"/>
        <dbReference type="ChEBI" id="CHEBI:60344"/>
        <dbReference type="EC" id="4.98.1.1"/>
    </reaction>
</comment>